<evidence type="ECO:0000313" key="10">
    <source>
        <dbReference type="EMBL" id="MBK3494934.1"/>
    </source>
</evidence>
<dbReference type="PANTHER" id="PTHR30294">
    <property type="entry name" value="MEMBRANE COMPONENT OF ABC TRANSPORTER YHHJ-RELATED"/>
    <property type="match status" value="1"/>
</dbReference>
<feature type="transmembrane region" description="Helical" evidence="8">
    <location>
        <begin position="21"/>
        <end position="39"/>
    </location>
</feature>
<feature type="transmembrane region" description="Helical" evidence="8">
    <location>
        <begin position="230"/>
        <end position="252"/>
    </location>
</feature>
<organism evidence="10 11">
    <name type="scientific">Viridibacillus soli</name>
    <dbReference type="NCBI Taxonomy" id="2798301"/>
    <lineage>
        <taxon>Bacteria</taxon>
        <taxon>Bacillati</taxon>
        <taxon>Bacillota</taxon>
        <taxon>Bacilli</taxon>
        <taxon>Bacillales</taxon>
        <taxon>Caryophanaceae</taxon>
        <taxon>Viridibacillus</taxon>
    </lineage>
</organism>
<dbReference type="PANTHER" id="PTHR30294:SF38">
    <property type="entry name" value="TRANSPORT PERMEASE PROTEIN"/>
    <property type="match status" value="1"/>
</dbReference>
<dbReference type="Pfam" id="PF12698">
    <property type="entry name" value="ABC2_membrane_3"/>
    <property type="match status" value="1"/>
</dbReference>
<comment type="caution">
    <text evidence="10">The sequence shown here is derived from an EMBL/GenBank/DDBJ whole genome shotgun (WGS) entry which is preliminary data.</text>
</comment>
<evidence type="ECO:0000256" key="3">
    <source>
        <dbReference type="ARBA" id="ARBA00022448"/>
    </source>
</evidence>
<feature type="transmembrane region" description="Helical" evidence="8">
    <location>
        <begin position="195"/>
        <end position="218"/>
    </location>
</feature>
<keyword evidence="11" id="KW-1185">Reference proteome</keyword>
<comment type="similarity">
    <text evidence="2">Belongs to the ABC-2 integral membrane protein family.</text>
</comment>
<keyword evidence="5 8" id="KW-0812">Transmembrane</keyword>
<keyword evidence="6 8" id="KW-1133">Transmembrane helix</keyword>
<dbReference type="InterPro" id="IPR051449">
    <property type="entry name" value="ABC-2_transporter_component"/>
</dbReference>
<evidence type="ECO:0000313" key="11">
    <source>
        <dbReference type="Proteomes" id="UP000618943"/>
    </source>
</evidence>
<protein>
    <submittedName>
        <fullName evidence="10">ABC transporter permease</fullName>
    </submittedName>
</protein>
<feature type="domain" description="ABC transmembrane type-2" evidence="9">
    <location>
        <begin position="107"/>
        <end position="342"/>
    </location>
</feature>
<sequence length="345" mass="38448">MRITALVKRIIQQMLRDRRTLALLFLAPLLILSLMYFIFHTDDTSPKLGVVGMDLKIVDALQKANIDVEKYDHLSKKQALTDDLDGWLVVDDGQLLVTLQNDSPSKAKALQLQVKQALTTMQMDNAPSNAPTLAVTTDYVYGNEDTQLFDVISPILVGFFVFFFVFLIAGIALLKERTTGTIERLLATPIRRHEVVLGYLVGYGLFAIIQTLIVVLYAVNVLDIVLVGSIWYVLLINLLLALIALSLGILLSSFASSEFQMVQFIPLVIVPQIFFTGLFPLEGMADWLLSIGKIMPLYYAADALTGVMYKGFTFSDIAIDLGVLLLFSVLFILLNFIALKKYRAI</sequence>
<dbReference type="InterPro" id="IPR047817">
    <property type="entry name" value="ABC2_TM_bact-type"/>
</dbReference>
<evidence type="ECO:0000256" key="6">
    <source>
        <dbReference type="ARBA" id="ARBA00022989"/>
    </source>
</evidence>
<name>A0ABS1H688_9BACL</name>
<dbReference type="EMBL" id="JAEOAH010000007">
    <property type="protein sequence ID" value="MBK3494934.1"/>
    <property type="molecule type" value="Genomic_DNA"/>
</dbReference>
<feature type="transmembrane region" description="Helical" evidence="8">
    <location>
        <begin position="151"/>
        <end position="174"/>
    </location>
</feature>
<feature type="transmembrane region" description="Helical" evidence="8">
    <location>
        <begin position="264"/>
        <end position="281"/>
    </location>
</feature>
<keyword evidence="3" id="KW-0813">Transport</keyword>
<evidence type="ECO:0000256" key="7">
    <source>
        <dbReference type="ARBA" id="ARBA00023136"/>
    </source>
</evidence>
<evidence type="ECO:0000256" key="5">
    <source>
        <dbReference type="ARBA" id="ARBA00022692"/>
    </source>
</evidence>
<evidence type="ECO:0000256" key="4">
    <source>
        <dbReference type="ARBA" id="ARBA00022475"/>
    </source>
</evidence>
<keyword evidence="7 8" id="KW-0472">Membrane</keyword>
<proteinExistence type="inferred from homology"/>
<comment type="subcellular location">
    <subcellularLocation>
        <location evidence="1">Cell membrane</location>
        <topology evidence="1">Multi-pass membrane protein</topology>
    </subcellularLocation>
</comment>
<dbReference type="PROSITE" id="PS51012">
    <property type="entry name" value="ABC_TM2"/>
    <property type="match status" value="1"/>
</dbReference>
<reference evidence="10 11" key="1">
    <citation type="submission" date="2020-12" db="EMBL/GenBank/DDBJ databases">
        <title>YIM B01967 draft genome.</title>
        <authorList>
            <person name="Yan X."/>
        </authorList>
    </citation>
    <scope>NUCLEOTIDE SEQUENCE [LARGE SCALE GENOMIC DNA]</scope>
    <source>
        <strain evidence="10 11">YIM B01967</strain>
    </source>
</reference>
<feature type="transmembrane region" description="Helical" evidence="8">
    <location>
        <begin position="317"/>
        <end position="339"/>
    </location>
</feature>
<evidence type="ECO:0000256" key="8">
    <source>
        <dbReference type="SAM" id="Phobius"/>
    </source>
</evidence>
<dbReference type="InterPro" id="IPR013525">
    <property type="entry name" value="ABC2_TM"/>
</dbReference>
<accession>A0ABS1H688</accession>
<keyword evidence="4" id="KW-1003">Cell membrane</keyword>
<dbReference type="Proteomes" id="UP000618943">
    <property type="component" value="Unassembled WGS sequence"/>
</dbReference>
<evidence type="ECO:0000256" key="2">
    <source>
        <dbReference type="ARBA" id="ARBA00007783"/>
    </source>
</evidence>
<dbReference type="RefSeq" id="WP_200748714.1">
    <property type="nucleotide sequence ID" value="NZ_JAEOAH010000007.1"/>
</dbReference>
<evidence type="ECO:0000259" key="9">
    <source>
        <dbReference type="PROSITE" id="PS51012"/>
    </source>
</evidence>
<evidence type="ECO:0000256" key="1">
    <source>
        <dbReference type="ARBA" id="ARBA00004651"/>
    </source>
</evidence>
<gene>
    <name evidence="10" type="ORF">JFL43_08675</name>
</gene>